<dbReference type="SUPFAM" id="SSF47413">
    <property type="entry name" value="lambda repressor-like DNA-binding domains"/>
    <property type="match status" value="1"/>
</dbReference>
<dbReference type="SMART" id="SM00530">
    <property type="entry name" value="HTH_XRE"/>
    <property type="match status" value="1"/>
</dbReference>
<evidence type="ECO:0000313" key="3">
    <source>
        <dbReference type="EMBL" id="MFC0320388.1"/>
    </source>
</evidence>
<name>A0ABV6HNB1_9SPHI</name>
<dbReference type="CDD" id="cd00093">
    <property type="entry name" value="HTH_XRE"/>
    <property type="match status" value="1"/>
</dbReference>
<proteinExistence type="predicted"/>
<evidence type="ECO:0000259" key="2">
    <source>
        <dbReference type="PROSITE" id="PS50943"/>
    </source>
</evidence>
<dbReference type="InterPro" id="IPR001387">
    <property type="entry name" value="Cro/C1-type_HTH"/>
</dbReference>
<dbReference type="EMBL" id="JBHLWO010000002">
    <property type="protein sequence ID" value="MFC0320388.1"/>
    <property type="molecule type" value="Genomic_DNA"/>
</dbReference>
<dbReference type="RefSeq" id="WP_130858436.1">
    <property type="nucleotide sequence ID" value="NZ_JBHLWO010000002.1"/>
</dbReference>
<gene>
    <name evidence="3" type="ORF">ACFFI0_18820</name>
</gene>
<dbReference type="Gene3D" id="1.10.260.40">
    <property type="entry name" value="lambda repressor-like DNA-binding domains"/>
    <property type="match status" value="1"/>
</dbReference>
<dbReference type="InterPro" id="IPR010982">
    <property type="entry name" value="Lambda_DNA-bd_dom_sf"/>
</dbReference>
<protein>
    <submittedName>
        <fullName evidence="3">Helix-turn-helix domain-containing protein</fullName>
    </submittedName>
</protein>
<comment type="caution">
    <text evidence="3">The sequence shown here is derived from an EMBL/GenBank/DDBJ whole genome shotgun (WGS) entry which is preliminary data.</text>
</comment>
<dbReference type="PANTHER" id="PTHR46558">
    <property type="entry name" value="TRACRIPTIONAL REGULATORY PROTEIN-RELATED-RELATED"/>
    <property type="match status" value="1"/>
</dbReference>
<keyword evidence="1" id="KW-0238">DNA-binding</keyword>
<feature type="domain" description="HTH cro/C1-type" evidence="2">
    <location>
        <begin position="10"/>
        <end position="64"/>
    </location>
</feature>
<dbReference type="PROSITE" id="PS50943">
    <property type="entry name" value="HTH_CROC1"/>
    <property type="match status" value="1"/>
</dbReference>
<evidence type="ECO:0000313" key="4">
    <source>
        <dbReference type="Proteomes" id="UP001589774"/>
    </source>
</evidence>
<accession>A0ABV6HNB1</accession>
<organism evidence="3 4">
    <name type="scientific">Olivibacter oleidegradans</name>
    <dbReference type="NCBI Taxonomy" id="760123"/>
    <lineage>
        <taxon>Bacteria</taxon>
        <taxon>Pseudomonadati</taxon>
        <taxon>Bacteroidota</taxon>
        <taxon>Sphingobacteriia</taxon>
        <taxon>Sphingobacteriales</taxon>
        <taxon>Sphingobacteriaceae</taxon>
        <taxon>Olivibacter</taxon>
    </lineage>
</organism>
<dbReference type="PANTHER" id="PTHR46558:SF4">
    <property type="entry name" value="DNA-BIDING PHAGE PROTEIN"/>
    <property type="match status" value="1"/>
</dbReference>
<sequence>MTNAELLYQIKSHRKAKGLSQGDMANKLNIVLKTYQNIESGITRLDIERLKQIASLIDLNLSTVFNQSPETMAGKNIEKELYHKLLMEKETYITKLENDIKFYQEILRENKHFL</sequence>
<evidence type="ECO:0000256" key="1">
    <source>
        <dbReference type="ARBA" id="ARBA00023125"/>
    </source>
</evidence>
<dbReference type="Pfam" id="PF01381">
    <property type="entry name" value="HTH_3"/>
    <property type="match status" value="1"/>
</dbReference>
<keyword evidence="4" id="KW-1185">Reference proteome</keyword>
<reference evidence="3 4" key="1">
    <citation type="submission" date="2024-09" db="EMBL/GenBank/DDBJ databases">
        <authorList>
            <person name="Sun Q."/>
            <person name="Mori K."/>
        </authorList>
    </citation>
    <scope>NUCLEOTIDE SEQUENCE [LARGE SCALE GENOMIC DNA]</scope>
    <source>
        <strain evidence="3 4">CCM 7765</strain>
    </source>
</reference>
<dbReference type="Proteomes" id="UP001589774">
    <property type="component" value="Unassembled WGS sequence"/>
</dbReference>